<dbReference type="EMBL" id="CP021067">
    <property type="protein sequence ID" value="AWG27510.1"/>
    <property type="molecule type" value="Genomic_DNA"/>
</dbReference>
<reference evidence="1 2" key="1">
    <citation type="submission" date="2017-04" db="EMBL/GenBank/DDBJ databases">
        <title>Complete genome sequence of Burkholderia cenocepacia PC184 Midwest clone.</title>
        <authorList>
            <person name="Mulks M.H."/>
            <person name="Cooper V.S."/>
        </authorList>
    </citation>
    <scope>NUCLEOTIDE SEQUENCE [LARGE SCALE GENOMIC DNA]</scope>
    <source>
        <strain evidence="1 2">PC184 Mulks</strain>
    </source>
</reference>
<evidence type="ECO:0000313" key="2">
    <source>
        <dbReference type="Proteomes" id="UP000244809"/>
    </source>
</evidence>
<sequence>MRPRRAPFAMRIDVQHSQHDIDDELDTLYERLHQPGHRLHGLPAVALGRSGLIVRHREADGEYFLYVEDPVARQLAGYTVFNRLPELPRRADRYLRAPHTRLRGSAQRKRLATTLYRWGLDAGLCLISGARQSVGAARLWTALAHDYRHGFVDVEGRALRYLGETVADDVHGALHTRRLLLGNGWTLGELAQATGMTGVDAAEYANVNVRRGEHERHSVPSVGHARPVAHVAHVTHAPMR</sequence>
<gene>
    <name evidence="1" type="ORF">B9Z07_00600</name>
</gene>
<organism evidence="1 2">
    <name type="scientific">Burkholderia cenocepacia</name>
    <dbReference type="NCBI Taxonomy" id="95486"/>
    <lineage>
        <taxon>Bacteria</taxon>
        <taxon>Pseudomonadati</taxon>
        <taxon>Pseudomonadota</taxon>
        <taxon>Betaproteobacteria</taxon>
        <taxon>Burkholderiales</taxon>
        <taxon>Burkholderiaceae</taxon>
        <taxon>Burkholderia</taxon>
        <taxon>Burkholderia cepacia complex</taxon>
    </lineage>
</organism>
<accession>A0AAD0IVR3</accession>
<protein>
    <submittedName>
        <fullName evidence="1">Histone acetyltransferase</fullName>
    </submittedName>
</protein>
<evidence type="ECO:0000313" key="1">
    <source>
        <dbReference type="EMBL" id="AWG27510.1"/>
    </source>
</evidence>
<dbReference type="AlphaFoldDB" id="A0AAD0IVR3"/>
<dbReference type="Proteomes" id="UP000244809">
    <property type="component" value="Chromosome 1"/>
</dbReference>
<proteinExistence type="predicted"/>
<name>A0AAD0IVR3_9BURK</name>